<proteinExistence type="predicted"/>
<gene>
    <name evidence="8" type="primary">LOC115738117</name>
</gene>
<reference evidence="7" key="1">
    <citation type="submission" date="2025-05" db="UniProtKB">
        <authorList>
            <consortium name="RefSeq"/>
        </authorList>
    </citation>
    <scope>NUCLEOTIDE SEQUENCE [LARGE SCALE GENOMIC DNA]</scope>
</reference>
<protein>
    <submittedName>
        <fullName evidence="8">Ent-kaurene synthase, chloroplastic isoform X1</fullName>
    </submittedName>
</protein>
<keyword evidence="3" id="KW-0460">Magnesium</keyword>
<dbReference type="RefSeq" id="XP_048130718.1">
    <property type="nucleotide sequence ID" value="XM_048274761.1"/>
</dbReference>
<sequence>MEGMAFMFKYHISITHSSNSGIYSKAVPMDFGIKSVKQSSSCVAIALAEGSKERISDMFNKVDLSLSSYDTAWVAMVPSPCSPQSPHFPRSLSWLMNNQSCDGSWGLPDRHPLLIKDALLSTLACVLALKQWGVGERQTTKGLEYIASNSASVTDDRQHTPIGFNILLSGMIEQADCLNLNLPLRPADVDSVSYKRNLEVKRVLSGISGRYLSYVAEGMGSSADWEMIMKYQRKNGSLFNSPSTTAAALTHLQNASCLHYLESVLEKFGDAVPTIYPLEIYARLCMIENLERLGIDRHFRKEIIHVLDDTYRCWLQGEEEIFQDIATTAMAFRILRSHGYDVSSDALSQFAEEDHFCNTLEGYVKDAGCVLELYRASQLIINDDDIILDKINSWTSDFLRKGLHTGEMHANRLKSYLSQEVDDALRFPLHANLERVANRRTIELYNIDSTRVLKCGFRSYNFCNKDFLNLAVNDFNNCQAICQEELKYLARWVKEKRLDKLKFARQKLAYCYFSAAATLSSPLLSEARISWAKNGVLTTVVDDFFDVGGSAEELENLIQLVKKWNVNLSADCCSEQVQILFSALHSTISEIGDKAVTWQGRNVTGHVAQIWLELLESMLVEAEWTRKKAVPTVDEYMANGFVSFALGPIVLPTLYLVGPKLSEKQVESLEYHNLFRLTSTCGRLLNDMQGFKRESKEGKLNAVTLQMLDGSGTSEKEATERVDGIITRKRRELLKLVLQEKESVVPRTCKDLFWNMSTVLHFFYMDDDGFTSDEKTSAVKALLDQPITLNEL</sequence>
<dbReference type="SFLD" id="SFLDG01014">
    <property type="entry name" value="Terpene_Cyclase_Like_1_N-term"/>
    <property type="match status" value="1"/>
</dbReference>
<evidence type="ECO:0000256" key="4">
    <source>
        <dbReference type="ARBA" id="ARBA00023239"/>
    </source>
</evidence>
<dbReference type="InterPro" id="IPR034741">
    <property type="entry name" value="Terpene_cyclase-like_1_C"/>
</dbReference>
<name>A0ABM3H286_9MYRT</name>
<dbReference type="Gene3D" id="1.50.10.130">
    <property type="entry name" value="Terpene synthase, N-terminal domain"/>
    <property type="match status" value="1"/>
</dbReference>
<evidence type="ECO:0000256" key="3">
    <source>
        <dbReference type="ARBA" id="ARBA00022842"/>
    </source>
</evidence>
<dbReference type="CDD" id="cd00684">
    <property type="entry name" value="Terpene_cyclase_plant_C1"/>
    <property type="match status" value="1"/>
</dbReference>
<keyword evidence="4" id="KW-0456">Lyase</keyword>
<dbReference type="InterPro" id="IPR001906">
    <property type="entry name" value="Terpene_synth_N"/>
</dbReference>
<dbReference type="InterPro" id="IPR050148">
    <property type="entry name" value="Terpene_synthase-like"/>
</dbReference>
<dbReference type="Proteomes" id="UP000827889">
    <property type="component" value="Chromosome 2"/>
</dbReference>
<evidence type="ECO:0000256" key="1">
    <source>
        <dbReference type="ARBA" id="ARBA00001946"/>
    </source>
</evidence>
<dbReference type="PANTHER" id="PTHR31739">
    <property type="entry name" value="ENT-COPALYL DIPHOSPHATE SYNTHASE, CHLOROPLASTIC"/>
    <property type="match status" value="1"/>
</dbReference>
<keyword evidence="2" id="KW-0479">Metal-binding</keyword>
<dbReference type="Pfam" id="PF03936">
    <property type="entry name" value="Terpene_synth_C"/>
    <property type="match status" value="1"/>
</dbReference>
<dbReference type="GeneID" id="115738117"/>
<accession>A0ABM3H286</accession>
<dbReference type="Gene3D" id="1.10.600.10">
    <property type="entry name" value="Farnesyl Diphosphate Synthase"/>
    <property type="match status" value="1"/>
</dbReference>
<feature type="domain" description="Terpene synthase metal-binding" evidence="6">
    <location>
        <begin position="495"/>
        <end position="731"/>
    </location>
</feature>
<dbReference type="InterPro" id="IPR044814">
    <property type="entry name" value="Terpene_cyclase_plant_C1"/>
</dbReference>
<dbReference type="PANTHER" id="PTHR31739:SF3">
    <property type="entry name" value="ENT-KAUR-16-ENE SYNTHASE, CHLOROPLASTIC"/>
    <property type="match status" value="1"/>
</dbReference>
<dbReference type="Pfam" id="PF01397">
    <property type="entry name" value="Terpene_synth"/>
    <property type="match status" value="1"/>
</dbReference>
<evidence type="ECO:0000259" key="6">
    <source>
        <dbReference type="Pfam" id="PF03936"/>
    </source>
</evidence>
<dbReference type="SFLD" id="SFLDS00005">
    <property type="entry name" value="Isoprenoid_Synthase_Type_I"/>
    <property type="match status" value="1"/>
</dbReference>
<organism evidence="7 8">
    <name type="scientific">Rhodamnia argentea</name>
    <dbReference type="NCBI Taxonomy" id="178133"/>
    <lineage>
        <taxon>Eukaryota</taxon>
        <taxon>Viridiplantae</taxon>
        <taxon>Streptophyta</taxon>
        <taxon>Embryophyta</taxon>
        <taxon>Tracheophyta</taxon>
        <taxon>Spermatophyta</taxon>
        <taxon>Magnoliopsida</taxon>
        <taxon>eudicotyledons</taxon>
        <taxon>Gunneridae</taxon>
        <taxon>Pentapetalae</taxon>
        <taxon>rosids</taxon>
        <taxon>malvids</taxon>
        <taxon>Myrtales</taxon>
        <taxon>Myrtaceae</taxon>
        <taxon>Myrtoideae</taxon>
        <taxon>Myrteae</taxon>
        <taxon>Australasian group</taxon>
        <taxon>Rhodamnia</taxon>
    </lineage>
</organism>
<evidence type="ECO:0000313" key="8">
    <source>
        <dbReference type="RefSeq" id="XP_048130718.1"/>
    </source>
</evidence>
<reference evidence="8" key="2">
    <citation type="submission" date="2025-08" db="UniProtKB">
        <authorList>
            <consortium name="RefSeq"/>
        </authorList>
    </citation>
    <scope>IDENTIFICATION</scope>
    <source>
        <tissue evidence="8">Leaf</tissue>
    </source>
</reference>
<dbReference type="InterPro" id="IPR036965">
    <property type="entry name" value="Terpene_synth_N_sf"/>
</dbReference>
<dbReference type="Gene3D" id="1.50.10.160">
    <property type="match status" value="1"/>
</dbReference>
<dbReference type="InterPro" id="IPR005630">
    <property type="entry name" value="Terpene_synthase_metal-bd"/>
</dbReference>
<evidence type="ECO:0000256" key="2">
    <source>
        <dbReference type="ARBA" id="ARBA00022723"/>
    </source>
</evidence>
<dbReference type="SUPFAM" id="SSF48576">
    <property type="entry name" value="Terpenoid synthases"/>
    <property type="match status" value="1"/>
</dbReference>
<dbReference type="InterPro" id="IPR008949">
    <property type="entry name" value="Isoprenoid_synthase_dom_sf"/>
</dbReference>
<comment type="cofactor">
    <cofactor evidence="1">
        <name>Mg(2+)</name>
        <dbReference type="ChEBI" id="CHEBI:18420"/>
    </cofactor>
</comment>
<feature type="domain" description="Terpene synthase N-terminal" evidence="5">
    <location>
        <begin position="224"/>
        <end position="425"/>
    </location>
</feature>
<evidence type="ECO:0000313" key="7">
    <source>
        <dbReference type="Proteomes" id="UP000827889"/>
    </source>
</evidence>
<dbReference type="SUPFAM" id="SSF48239">
    <property type="entry name" value="Terpenoid cyclases/Protein prenyltransferases"/>
    <property type="match status" value="2"/>
</dbReference>
<evidence type="ECO:0000259" key="5">
    <source>
        <dbReference type="Pfam" id="PF01397"/>
    </source>
</evidence>
<dbReference type="InterPro" id="IPR008930">
    <property type="entry name" value="Terpenoid_cyclase/PrenylTrfase"/>
</dbReference>
<keyword evidence="7" id="KW-1185">Reference proteome</keyword>
<dbReference type="SFLD" id="SFLDG01019">
    <property type="entry name" value="Terpene_Cyclase_Like_1_C_Termi"/>
    <property type="match status" value="1"/>
</dbReference>